<dbReference type="Pfam" id="PF00717">
    <property type="entry name" value="Peptidase_S24"/>
    <property type="match status" value="1"/>
</dbReference>
<evidence type="ECO:0000313" key="3">
    <source>
        <dbReference type="Proteomes" id="UP000216215"/>
    </source>
</evidence>
<dbReference type="InterPro" id="IPR001387">
    <property type="entry name" value="Cro/C1-type_HTH"/>
</dbReference>
<dbReference type="CDD" id="cd00093">
    <property type="entry name" value="HTH_XRE"/>
    <property type="match status" value="1"/>
</dbReference>
<comment type="caution">
    <text evidence="2">The sequence shown here is derived from an EMBL/GenBank/DDBJ whole genome shotgun (WGS) entry which is preliminary data.</text>
</comment>
<dbReference type="PROSITE" id="PS50943">
    <property type="entry name" value="HTH_CROC1"/>
    <property type="match status" value="1"/>
</dbReference>
<dbReference type="Gene3D" id="1.10.260.40">
    <property type="entry name" value="lambda repressor-like DNA-binding domains"/>
    <property type="match status" value="1"/>
</dbReference>
<proteinExistence type="predicted"/>
<dbReference type="SUPFAM" id="SSF51306">
    <property type="entry name" value="LexA/Signal peptidase"/>
    <property type="match status" value="1"/>
</dbReference>
<keyword evidence="3" id="KW-1185">Reference proteome</keyword>
<dbReference type="EMBL" id="NPKI01000008">
    <property type="protein sequence ID" value="PAQ03696.1"/>
    <property type="molecule type" value="Genomic_DNA"/>
</dbReference>
<dbReference type="SMART" id="SM00530">
    <property type="entry name" value="HTH_XRE"/>
    <property type="match status" value="1"/>
</dbReference>
<name>A0AB36RGJ6_9HYPH</name>
<dbReference type="InterPro" id="IPR015927">
    <property type="entry name" value="Peptidase_S24_S26A/B/C"/>
</dbReference>
<dbReference type="InterPro" id="IPR010982">
    <property type="entry name" value="Lambda_DNA-bd_dom_sf"/>
</dbReference>
<organism evidence="2 3">
    <name type="scientific">Mesorhizobium mediterraneum</name>
    <dbReference type="NCBI Taxonomy" id="43617"/>
    <lineage>
        <taxon>Bacteria</taxon>
        <taxon>Pseudomonadati</taxon>
        <taxon>Pseudomonadota</taxon>
        <taxon>Alphaproteobacteria</taxon>
        <taxon>Hyphomicrobiales</taxon>
        <taxon>Phyllobacteriaceae</taxon>
        <taxon>Mesorhizobium</taxon>
    </lineage>
</organism>
<dbReference type="SUPFAM" id="SSF47413">
    <property type="entry name" value="lambda repressor-like DNA-binding domains"/>
    <property type="match status" value="1"/>
</dbReference>
<reference evidence="3" key="1">
    <citation type="submission" date="2017-08" db="EMBL/GenBank/DDBJ databases">
        <title>Mesorhizobium wenxinae sp. nov., a novel rhizobial species isolated from root nodules of chickpea (Cicer arietinum L.).</title>
        <authorList>
            <person name="Zhang J."/>
        </authorList>
    </citation>
    <scope>NUCLEOTIDE SEQUENCE [LARGE SCALE GENOMIC DNA]</scope>
    <source>
        <strain evidence="3">USDA 3392</strain>
    </source>
</reference>
<gene>
    <name evidence="2" type="ORF">CIT25_04050</name>
</gene>
<feature type="domain" description="HTH cro/C1-type" evidence="1">
    <location>
        <begin position="8"/>
        <end position="63"/>
    </location>
</feature>
<dbReference type="GO" id="GO:0003677">
    <property type="term" value="F:DNA binding"/>
    <property type="evidence" value="ECO:0007669"/>
    <property type="project" value="InterPro"/>
</dbReference>
<protein>
    <recommendedName>
        <fullName evidence="1">HTH cro/C1-type domain-containing protein</fullName>
    </recommendedName>
</protein>
<dbReference type="AlphaFoldDB" id="A0AB36RGJ6"/>
<dbReference type="Gene3D" id="2.10.109.10">
    <property type="entry name" value="Umud Fragment, subunit A"/>
    <property type="match status" value="1"/>
</dbReference>
<evidence type="ECO:0000259" key="1">
    <source>
        <dbReference type="PROSITE" id="PS50943"/>
    </source>
</evidence>
<dbReference type="InterPro" id="IPR036286">
    <property type="entry name" value="LexA/Signal_pep-like_sf"/>
</dbReference>
<dbReference type="Proteomes" id="UP000216215">
    <property type="component" value="Unassembled WGS sequence"/>
</dbReference>
<sequence>MGTRGERLKKARLDAGFRTATDAARSLGIPYPTYAAHENGSRQYEADEAVVYARKFKVPIEWLLTGKGGVVSQLPRTPLASVPVIGIVRAGIWQDVSAGDGSLYEVVPAAPDAPAEWQYAFTVEGTSLDKIAQPGDILVCLDCIKSRIDIQDGDLVIVEWSRFDGQIIERTAKRIRRATTGIELWPESNDPAFQEPLRLDGAKDGDNIEVRAKVLWIMKRP</sequence>
<accession>A0AB36RGJ6</accession>
<evidence type="ECO:0000313" key="2">
    <source>
        <dbReference type="EMBL" id="PAQ03696.1"/>
    </source>
</evidence>